<protein>
    <submittedName>
        <fullName evidence="3">Phage shock protein B</fullName>
    </submittedName>
</protein>
<dbReference type="InterPro" id="IPR009554">
    <property type="entry name" value="Phageshock_PspB"/>
</dbReference>
<sequence length="198" mass="21895">MKQISKAVVLLACAIGLTACGAVPSSGQDEASPLENGAIVQPEIAAAGTKPAEQPPSLTKDDADRLKRLDQRVHRLEERIRMLEKALAADTPEKAVEMWAAAIDARNGAWEYAMLHPDNRAGQLKMFEAGDWMTGVSSPWLERYKIGKGVKQKDGSYLFEVRFDYRTSDTMGKKIDWSDIEAARVTVRKSGANWYVVQ</sequence>
<feature type="chain" id="PRO_5045897082" evidence="2">
    <location>
        <begin position="22"/>
        <end position="198"/>
    </location>
</feature>
<organism evidence="3 4">
    <name type="scientific">Paenibacillus spongiae</name>
    <dbReference type="NCBI Taxonomy" id="2909671"/>
    <lineage>
        <taxon>Bacteria</taxon>
        <taxon>Bacillati</taxon>
        <taxon>Bacillota</taxon>
        <taxon>Bacilli</taxon>
        <taxon>Bacillales</taxon>
        <taxon>Paenibacillaceae</taxon>
        <taxon>Paenibacillus</taxon>
    </lineage>
</organism>
<feature type="coiled-coil region" evidence="1">
    <location>
        <begin position="59"/>
        <end position="86"/>
    </location>
</feature>
<keyword evidence="4" id="KW-1185">Reference proteome</keyword>
<accession>A0ABY5SBV3</accession>
<name>A0ABY5SBV3_9BACL</name>
<dbReference type="Proteomes" id="UP001057877">
    <property type="component" value="Chromosome"/>
</dbReference>
<feature type="signal peptide" evidence="2">
    <location>
        <begin position="1"/>
        <end position="21"/>
    </location>
</feature>
<gene>
    <name evidence="3" type="ORF">L1F29_05240</name>
</gene>
<evidence type="ECO:0000256" key="2">
    <source>
        <dbReference type="SAM" id="SignalP"/>
    </source>
</evidence>
<proteinExistence type="predicted"/>
<evidence type="ECO:0000313" key="3">
    <source>
        <dbReference type="EMBL" id="UVI31249.1"/>
    </source>
</evidence>
<evidence type="ECO:0000313" key="4">
    <source>
        <dbReference type="Proteomes" id="UP001057877"/>
    </source>
</evidence>
<dbReference type="Pfam" id="PF06667">
    <property type="entry name" value="PspB"/>
    <property type="match status" value="1"/>
</dbReference>
<evidence type="ECO:0000256" key="1">
    <source>
        <dbReference type="SAM" id="Coils"/>
    </source>
</evidence>
<keyword evidence="2" id="KW-0732">Signal</keyword>
<dbReference type="EMBL" id="CP091430">
    <property type="protein sequence ID" value="UVI31249.1"/>
    <property type="molecule type" value="Genomic_DNA"/>
</dbReference>
<keyword evidence="1" id="KW-0175">Coiled coil</keyword>
<reference evidence="3" key="1">
    <citation type="submission" date="2022-01" db="EMBL/GenBank/DDBJ databases">
        <title>Paenibacillus spongiae sp. nov., isolated from marine sponge.</title>
        <authorList>
            <person name="Li Z."/>
            <person name="Zhang M."/>
        </authorList>
    </citation>
    <scope>NUCLEOTIDE SEQUENCE</scope>
    <source>
        <strain evidence="3">PHS-Z3</strain>
    </source>
</reference>
<dbReference type="PROSITE" id="PS51257">
    <property type="entry name" value="PROKAR_LIPOPROTEIN"/>
    <property type="match status" value="1"/>
</dbReference>
<dbReference type="RefSeq" id="WP_258387313.1">
    <property type="nucleotide sequence ID" value="NZ_CP091430.1"/>
</dbReference>